<dbReference type="KEGG" id="nsa:Nitsa_1524"/>
<dbReference type="PROSITE" id="PS51257">
    <property type="entry name" value="PROKAR_LIPOPROTEIN"/>
    <property type="match status" value="1"/>
</dbReference>
<evidence type="ECO:0000313" key="2">
    <source>
        <dbReference type="EMBL" id="ADV46772.1"/>
    </source>
</evidence>
<proteinExistence type="predicted"/>
<dbReference type="HOGENOM" id="CLU_1720426_0_0_7"/>
<evidence type="ECO:0000256" key="1">
    <source>
        <dbReference type="SAM" id="MobiDB-lite"/>
    </source>
</evidence>
<feature type="region of interest" description="Disordered" evidence="1">
    <location>
        <begin position="96"/>
        <end position="152"/>
    </location>
</feature>
<dbReference type="RefSeq" id="WP_013554461.1">
    <property type="nucleotide sequence ID" value="NC_014935.1"/>
</dbReference>
<sequence length="152" mass="17201">MRKYIKTGTLIATLLPLIQGCAPSLPPCSPGSQRAGHLCVQGHDFGRVDDPALRQGIRDGCKTGSGTFRKDYRLSASSPNYRAGWIKGRTVCRPQHWSDDPTYSYHPVPRQRRKSSTIRTPDRPLFDESQERSTPQLRQHITDDPEVIRYPD</sequence>
<dbReference type="AlphaFoldDB" id="E6X049"/>
<keyword evidence="3" id="KW-1185">Reference proteome</keyword>
<accession>E6X049</accession>
<evidence type="ECO:0000313" key="3">
    <source>
        <dbReference type="Proteomes" id="UP000008633"/>
    </source>
</evidence>
<protein>
    <recommendedName>
        <fullName evidence="4">Lipoprotein</fullName>
    </recommendedName>
</protein>
<name>E6X049_NITSE</name>
<dbReference type="OrthoDB" id="5372956at2"/>
<reference evidence="3" key="2">
    <citation type="submission" date="2011-01" db="EMBL/GenBank/DDBJ databases">
        <title>The complete genome of Nitratifractor salsuginis DSM 16511.</title>
        <authorList>
            <consortium name="US DOE Joint Genome Institute (JGI-PGF)"/>
            <person name="Lucas S."/>
            <person name="Copeland A."/>
            <person name="Lapidus A."/>
            <person name="Bruce D."/>
            <person name="Goodwin L."/>
            <person name="Pitluck S."/>
            <person name="Kyrpides N."/>
            <person name="Mavromatis K."/>
            <person name="Ivanova N."/>
            <person name="Mikhailova N."/>
            <person name="Zeytun A."/>
            <person name="Detter J.C."/>
            <person name="Tapia R."/>
            <person name="Han C."/>
            <person name="Land M."/>
            <person name="Hauser L."/>
            <person name="Markowitz V."/>
            <person name="Cheng J.-F."/>
            <person name="Hugenholtz P."/>
            <person name="Woyke T."/>
            <person name="Wu D."/>
            <person name="Tindall B."/>
            <person name="Schuetze A."/>
            <person name="Brambilla E."/>
            <person name="Klenk H.-P."/>
            <person name="Eisen J.A."/>
        </authorList>
    </citation>
    <scope>NUCLEOTIDE SEQUENCE [LARGE SCALE GENOMIC DNA]</scope>
    <source>
        <strain evidence="3">DSM 16511 / JCM 12458 / E9I37-1</strain>
    </source>
</reference>
<feature type="compositionally biased region" description="Basic and acidic residues" evidence="1">
    <location>
        <begin position="140"/>
        <end position="152"/>
    </location>
</feature>
<dbReference type="Proteomes" id="UP000008633">
    <property type="component" value="Chromosome"/>
</dbReference>
<evidence type="ECO:0008006" key="4">
    <source>
        <dbReference type="Google" id="ProtNLM"/>
    </source>
</evidence>
<organism evidence="2 3">
    <name type="scientific">Nitratifractor salsuginis (strain DSM 16511 / JCM 12458 / E9I37-1)</name>
    <dbReference type="NCBI Taxonomy" id="749222"/>
    <lineage>
        <taxon>Bacteria</taxon>
        <taxon>Pseudomonadati</taxon>
        <taxon>Campylobacterota</taxon>
        <taxon>Epsilonproteobacteria</taxon>
        <taxon>Campylobacterales</taxon>
        <taxon>Sulfurovaceae</taxon>
        <taxon>Nitratifractor</taxon>
    </lineage>
</organism>
<feature type="compositionally biased region" description="Basic and acidic residues" evidence="1">
    <location>
        <begin position="120"/>
        <end position="131"/>
    </location>
</feature>
<reference evidence="2 3" key="1">
    <citation type="journal article" date="2011" name="Stand. Genomic Sci.">
        <title>Complete genome sequence of Nitratifractor salsuginis type strain (E9I37-1).</title>
        <authorList>
            <person name="Anderson I."/>
            <person name="Sikorski J."/>
            <person name="Zeytun A."/>
            <person name="Nolan M."/>
            <person name="Lapidus A."/>
            <person name="Lucas S."/>
            <person name="Hammon N."/>
            <person name="Deshpande S."/>
            <person name="Cheng J.F."/>
            <person name="Tapia R."/>
            <person name="Han C."/>
            <person name="Goodwin L."/>
            <person name="Pitluck S."/>
            <person name="Liolios K."/>
            <person name="Pagani I."/>
            <person name="Ivanova N."/>
            <person name="Huntemann M."/>
            <person name="Mavromatis K."/>
            <person name="Ovchinikova G."/>
            <person name="Pati A."/>
            <person name="Chen A."/>
            <person name="Palaniappan K."/>
            <person name="Land M."/>
            <person name="Hauser L."/>
            <person name="Brambilla E.M."/>
            <person name="Ngatchou-Djao O.D."/>
            <person name="Rohde M."/>
            <person name="Tindall B.J."/>
            <person name="Goker M."/>
            <person name="Detter J.C."/>
            <person name="Woyke T."/>
            <person name="Bristow J."/>
            <person name="Eisen J.A."/>
            <person name="Markowitz V."/>
            <person name="Hugenholtz P."/>
            <person name="Klenk H.P."/>
            <person name="Kyrpides N.C."/>
        </authorList>
    </citation>
    <scope>NUCLEOTIDE SEQUENCE [LARGE SCALE GENOMIC DNA]</scope>
    <source>
        <strain evidence="3">DSM 16511 / JCM 12458 / E9I37-1</strain>
    </source>
</reference>
<dbReference type="STRING" id="749222.Nitsa_1524"/>
<gene>
    <name evidence="2" type="ordered locus">Nitsa_1524</name>
</gene>
<dbReference type="EMBL" id="CP002452">
    <property type="protein sequence ID" value="ADV46772.1"/>
    <property type="molecule type" value="Genomic_DNA"/>
</dbReference>